<evidence type="ECO:0000259" key="2">
    <source>
        <dbReference type="Pfam" id="PF03795"/>
    </source>
</evidence>
<comment type="caution">
    <text evidence="3">The sequence shown here is derived from an EMBL/GenBank/DDBJ whole genome shotgun (WGS) entry which is preliminary data.</text>
</comment>
<sequence>MFLILLSYTKPLDEVDLWLDDHKAWVKQGFDDGVFVLAGGQSPRVGGVVIAIGETREQVESRAARDPFVHKGVAAAQVIEVRPSTLDARLKFLHAG</sequence>
<reference evidence="3 4" key="1">
    <citation type="submission" date="2018-05" db="EMBL/GenBank/DDBJ databases">
        <title>Genomic Encyclopedia of Type Strains, Phase IV (KMG-IV): sequencing the most valuable type-strain genomes for metagenomic binning, comparative biology and taxonomic classification.</title>
        <authorList>
            <person name="Goeker M."/>
        </authorList>
    </citation>
    <scope>NUCLEOTIDE SEQUENCE [LARGE SCALE GENOMIC DNA]</scope>
    <source>
        <strain evidence="3 4">DSM 6462</strain>
    </source>
</reference>
<evidence type="ECO:0000313" key="4">
    <source>
        <dbReference type="Proteomes" id="UP000248021"/>
    </source>
</evidence>
<keyword evidence="4" id="KW-1185">Reference proteome</keyword>
<dbReference type="InterPro" id="IPR011008">
    <property type="entry name" value="Dimeric_a/b-barrel"/>
</dbReference>
<dbReference type="OrthoDB" id="9814407at2"/>
<comment type="similarity">
    <text evidence="1">Belongs to the YciI family.</text>
</comment>
<dbReference type="RefSeq" id="WP_110372470.1">
    <property type="nucleotide sequence ID" value="NZ_CAKNFM010000006.1"/>
</dbReference>
<dbReference type="PANTHER" id="PTHR37828">
    <property type="entry name" value="GSR2449 PROTEIN"/>
    <property type="match status" value="1"/>
</dbReference>
<feature type="domain" description="YCII-related" evidence="2">
    <location>
        <begin position="1"/>
        <end position="80"/>
    </location>
</feature>
<accession>A0A2V3UGK4</accession>
<dbReference type="AlphaFoldDB" id="A0A2V3UGK4"/>
<dbReference type="Gene3D" id="3.30.70.1060">
    <property type="entry name" value="Dimeric alpha+beta barrel"/>
    <property type="match status" value="1"/>
</dbReference>
<dbReference type="Proteomes" id="UP000248021">
    <property type="component" value="Unassembled WGS sequence"/>
</dbReference>
<evidence type="ECO:0000313" key="3">
    <source>
        <dbReference type="EMBL" id="PXW64381.1"/>
    </source>
</evidence>
<protein>
    <submittedName>
        <fullName evidence="3">Uncharacterized protein YciI</fullName>
    </submittedName>
</protein>
<dbReference type="EMBL" id="QJJK01000001">
    <property type="protein sequence ID" value="PXW64381.1"/>
    <property type="molecule type" value="Genomic_DNA"/>
</dbReference>
<organism evidence="3 4">
    <name type="scientific">Chelatococcus asaccharovorans</name>
    <dbReference type="NCBI Taxonomy" id="28210"/>
    <lineage>
        <taxon>Bacteria</taxon>
        <taxon>Pseudomonadati</taxon>
        <taxon>Pseudomonadota</taxon>
        <taxon>Alphaproteobacteria</taxon>
        <taxon>Hyphomicrobiales</taxon>
        <taxon>Chelatococcaceae</taxon>
        <taxon>Chelatococcus</taxon>
    </lineage>
</organism>
<dbReference type="Pfam" id="PF03795">
    <property type="entry name" value="YCII"/>
    <property type="match status" value="1"/>
</dbReference>
<dbReference type="PANTHER" id="PTHR37828:SF1">
    <property type="entry name" value="YCII-RELATED DOMAIN-CONTAINING PROTEIN"/>
    <property type="match status" value="1"/>
</dbReference>
<evidence type="ECO:0000256" key="1">
    <source>
        <dbReference type="ARBA" id="ARBA00007689"/>
    </source>
</evidence>
<dbReference type="InterPro" id="IPR005545">
    <property type="entry name" value="YCII"/>
</dbReference>
<name>A0A2V3UGK4_9HYPH</name>
<proteinExistence type="inferred from homology"/>
<dbReference type="SUPFAM" id="SSF54909">
    <property type="entry name" value="Dimeric alpha+beta barrel"/>
    <property type="match status" value="1"/>
</dbReference>
<gene>
    <name evidence="3" type="ORF">C7450_101136</name>
</gene>